<feature type="domain" description="SLH" evidence="4">
    <location>
        <begin position="2405"/>
        <end position="2468"/>
    </location>
</feature>
<feature type="domain" description="CBM6" evidence="3">
    <location>
        <begin position="789"/>
        <end position="912"/>
    </location>
</feature>
<evidence type="ECO:0000256" key="1">
    <source>
        <dbReference type="ARBA" id="ARBA00022737"/>
    </source>
</evidence>
<dbReference type="Pfam" id="PF03422">
    <property type="entry name" value="CBM_6"/>
    <property type="match status" value="5"/>
</dbReference>
<dbReference type="SMART" id="SM00710">
    <property type="entry name" value="PbH1"/>
    <property type="match status" value="6"/>
</dbReference>
<dbReference type="EMBL" id="AORV01000078">
    <property type="protein sequence ID" value="EMS69014.1"/>
    <property type="molecule type" value="Genomic_DNA"/>
</dbReference>
<dbReference type="PANTHER" id="PTHR36453:SF1">
    <property type="entry name" value="RIGHT HANDED BETA HELIX DOMAIN-CONTAINING PROTEIN"/>
    <property type="match status" value="1"/>
</dbReference>
<dbReference type="STRING" id="1195236.CTER_5361"/>
<feature type="compositionally biased region" description="Low complexity" evidence="2">
    <location>
        <begin position="2179"/>
        <end position="2197"/>
    </location>
</feature>
<gene>
    <name evidence="5" type="ORF">CTER_5361</name>
</gene>
<dbReference type="InterPro" id="IPR011050">
    <property type="entry name" value="Pectin_lyase_fold/virulence"/>
</dbReference>
<keyword evidence="6" id="KW-1185">Reference proteome</keyword>
<organism evidence="5 6">
    <name type="scientific">Ruminiclostridium cellobioparum subsp. termitidis CT1112</name>
    <dbReference type="NCBI Taxonomy" id="1195236"/>
    <lineage>
        <taxon>Bacteria</taxon>
        <taxon>Bacillati</taxon>
        <taxon>Bacillota</taxon>
        <taxon>Clostridia</taxon>
        <taxon>Eubacteriales</taxon>
        <taxon>Oscillospiraceae</taxon>
        <taxon>Ruminiclostridium</taxon>
    </lineage>
</organism>
<dbReference type="InterPro" id="IPR012334">
    <property type="entry name" value="Pectin_lyas_fold"/>
</dbReference>
<accession>S0FIT4</accession>
<feature type="domain" description="CBM6" evidence="3">
    <location>
        <begin position="1144"/>
        <end position="1269"/>
    </location>
</feature>
<dbReference type="InterPro" id="IPR003343">
    <property type="entry name" value="Big_2"/>
</dbReference>
<evidence type="ECO:0000313" key="5">
    <source>
        <dbReference type="EMBL" id="EMS69014.1"/>
    </source>
</evidence>
<evidence type="ECO:0000259" key="3">
    <source>
        <dbReference type="PROSITE" id="PS51175"/>
    </source>
</evidence>
<dbReference type="Gene3D" id="2.160.20.10">
    <property type="entry name" value="Single-stranded right-handed beta-helix, Pectin lyase-like"/>
    <property type="match status" value="2"/>
</dbReference>
<dbReference type="PATRIC" id="fig|1195236.3.peg.5493"/>
<protein>
    <submittedName>
        <fullName evidence="5">Carbohydrate-binding family 6 protein</fullName>
    </submittedName>
</protein>
<feature type="domain" description="CBM6" evidence="3">
    <location>
        <begin position="1816"/>
        <end position="1941"/>
    </location>
</feature>
<evidence type="ECO:0000259" key="4">
    <source>
        <dbReference type="PROSITE" id="PS51272"/>
    </source>
</evidence>
<dbReference type="SMART" id="SM00635">
    <property type="entry name" value="BID_2"/>
    <property type="match status" value="5"/>
</dbReference>
<feature type="domain" description="CBM6" evidence="3">
    <location>
        <begin position="1499"/>
        <end position="1622"/>
    </location>
</feature>
<feature type="region of interest" description="Disordered" evidence="2">
    <location>
        <begin position="2172"/>
        <end position="2197"/>
    </location>
</feature>
<dbReference type="PROSITE" id="PS51272">
    <property type="entry name" value="SLH"/>
    <property type="match status" value="3"/>
</dbReference>
<keyword evidence="1" id="KW-0677">Repeat</keyword>
<dbReference type="eggNOG" id="COG3420">
    <property type="taxonomic scope" value="Bacteria"/>
</dbReference>
<dbReference type="PROSITE" id="PS51175">
    <property type="entry name" value="CBM6"/>
    <property type="match status" value="7"/>
</dbReference>
<dbReference type="eggNOG" id="COG2133">
    <property type="taxonomic scope" value="Bacteria"/>
</dbReference>
<reference evidence="5 6" key="1">
    <citation type="journal article" date="2013" name="Genome Announc.">
        <title>Draft Genome Sequence of the Cellulolytic, Mesophilic, Anaerobic Bacterium Clostridium termitidis Strain CT1112 (DSM 5398).</title>
        <authorList>
            <person name="Lal S."/>
            <person name="Ramachandran U."/>
            <person name="Zhang X."/>
            <person name="Munir R."/>
            <person name="Sparling R."/>
            <person name="Levin D.B."/>
        </authorList>
    </citation>
    <scope>NUCLEOTIDE SEQUENCE [LARGE SCALE GENOMIC DNA]</scope>
    <source>
        <strain evidence="5 6">CT1112</strain>
    </source>
</reference>
<dbReference type="Gene3D" id="2.60.40.1080">
    <property type="match status" value="1"/>
</dbReference>
<feature type="domain" description="SLH" evidence="4">
    <location>
        <begin position="2469"/>
        <end position="2527"/>
    </location>
</feature>
<dbReference type="Proteomes" id="UP000014155">
    <property type="component" value="Unassembled WGS sequence"/>
</dbReference>
<dbReference type="RefSeq" id="WP_004631143.1">
    <property type="nucleotide sequence ID" value="NZ_AORV01000078.1"/>
</dbReference>
<dbReference type="SUPFAM" id="SSF49785">
    <property type="entry name" value="Galactose-binding domain-like"/>
    <property type="match status" value="8"/>
</dbReference>
<dbReference type="Gene3D" id="2.60.120.260">
    <property type="entry name" value="Galactose-binding domain-like"/>
    <property type="match status" value="8"/>
</dbReference>
<feature type="domain" description="CBM6" evidence="3">
    <location>
        <begin position="661"/>
        <end position="784"/>
    </location>
</feature>
<dbReference type="eggNOG" id="COG5434">
    <property type="taxonomic scope" value="Bacteria"/>
</dbReference>
<evidence type="ECO:0000256" key="2">
    <source>
        <dbReference type="SAM" id="MobiDB-lite"/>
    </source>
</evidence>
<dbReference type="GO" id="GO:0030246">
    <property type="term" value="F:carbohydrate binding"/>
    <property type="evidence" value="ECO:0007669"/>
    <property type="project" value="InterPro"/>
</dbReference>
<dbReference type="InterPro" id="IPR006626">
    <property type="entry name" value="PbH1"/>
</dbReference>
<proteinExistence type="predicted"/>
<feature type="domain" description="CBM6" evidence="3">
    <location>
        <begin position="1368"/>
        <end position="1494"/>
    </location>
</feature>
<dbReference type="eggNOG" id="COG4733">
    <property type="taxonomic scope" value="Bacteria"/>
</dbReference>
<feature type="domain" description="CBM6" evidence="3">
    <location>
        <begin position="1018"/>
        <end position="1143"/>
    </location>
</feature>
<evidence type="ECO:0000313" key="6">
    <source>
        <dbReference type="Proteomes" id="UP000014155"/>
    </source>
</evidence>
<dbReference type="InterPro" id="IPR005084">
    <property type="entry name" value="CBM6"/>
</dbReference>
<dbReference type="SUPFAM" id="SSF51126">
    <property type="entry name" value="Pectin lyase-like"/>
    <property type="match status" value="1"/>
</dbReference>
<feature type="domain" description="SLH" evidence="4">
    <location>
        <begin position="2532"/>
        <end position="2586"/>
    </location>
</feature>
<sequence>MLKRKNMIKRKLIVTLLVVAMLLTSVIMPKGMYKVAAAAVSTQAYYVATNGSDENPGTETSPFATLEKARDTIRKLKSEEGLPDGGVTVYLMGGEYNLQNTFTLTPEDSGEPGKPVVYRSYANESAILESRQAITGWSLLTSDQYPAGLPTIAQGHVYVATIPTAWRFHFMYVDDVSQPVAKSTQSKEWLNWARLTSVETLTHDNPNTTGRLITFPAGALNNMPSNRDAEISVTTAWWWNIIAPIDTINSGKNTARLQSKSCVEYPDFKGLLGGYFNIFNALPVLDEAGEWVVDSSAGKVYYWPKDDTMAGKTVFAPVLKELVRLQGDEEAQGWKNQVHDVEIRDLQFKYTDRTPEDEFNSTWLTRNAENPDAMIYMQGVRDCVFDGNLIAYSGSQGIALDHYAQNIKIIGNEIAYNSSGGVQITGYGPGDADLNYGHLIERNNIHDMGLEYMHSGAVSIYGSHDNTIQYNKISTTAYASISIVGMMAEQMNDEKNIENTDSYGNSTAMFQARWNELALHRPFDAATFSNKPYLHSDNNLVQYNICDDYMRDMEDGGALYTWEAGVDTKWYKNVGKRTLTRGVSIYMDNHTSDNTIDSNIFWSGGTGIFDNSRNTTNNWTKNVISASKPAGYDSLRQEITSLAGGWPQILPLPELTPVPQGRYEAESATLTGVNIINDVTASGENTVGYFGDEGDSINFSSGVSGKHLKIHYANGNSSGTQCSLYVDGSFNQTLYFPNTGDWSKYSDLDINVPITGSLELKIDAADKTKNGTNYCGDIDYIEVSNDVFNIYEAESAILNGVSAQDNGNCSGGKTIGYFNASGDYINFNAVATGDQIKIHYSKEDTAATQFSLYVNGIDVQTISLPSTGSWANYNDYTVDMPIAASVKLQIDADDAAINGDHYCCNVDYIKIINKGLRTAPAALASISVIGSIPTLTSGLSFDLNDLIIVGRDQYNATYSIGDTVTWAITSGDAFAEISGNTLSPVSAGSGTLTATVDGITSSPVSFTVSASALPTIQGRYEAENALLNGVTKHGNGSYSGGYNIKGFDTTGDFINFNRVVSGNHLTIHYSNGASTIAKCSLYINGTFHKTLSFPTTGDASTYSDLNLYVPIAGNSSIKLQIDAADETANGGNGCCDVDYIEVTNRYEGENASLNGVGTEDNWACSGGKATNYFKELGDSINFSQVVAGNQIRICYSNGNASGTQCSLYVNGTDVQTILLPTTQDWPNYSVITVNVPIPNASSIQFQIDTDDLAANGDQWCCNLDYIEIPTPPQLSSITLSGSIPALTVSRIGYDLSNLSIVASDENNASYSIMGLPVTWAIASGQEYGAISGSILNPVSAGTGTLTATMNGITSSPINFAVNAATAKVRYEGESAELSGVTTENTGSCSGGSNVNNFKDSGTYINFKSVVSGNHLTIRYANGDSKYSRQCSLYVNGVDVQTLHLASTKSWSNYLDLNVNVNIPVGADVKLQIDNDDVTANAGEYCCNVDYVEVSSEVSNRYEAENATLIGAQVESNANCSEGKAVGFFKDTGFSINFSSVVNGNQLRIRYSNGSSTIKQCSLYVNGTDVQTLNLTSTGDWPYFSDLTVNVPIAGSVKIQIDSDDNAANGDDWCCNVDYIEIPASPQLTSISVDGSIPLLTTGGASFDLGTMNIDGRDQGNASYNIAGFPVTWTIVTGGAIATVLGSNLTPEGVGSGTLIATVNGTTSSAINFTVNSPAPPRLASITVSGSIPALTEGATAFDLSNLTIAGLDQYSTTYDITNLPVTWTIVSGGSFASISGSNLKPVSAGTGTVTAMVDGIRSSPVSFSVNPQLRLARYEAENAELSGVTTESTESCSGGRNVNNFKDSGTYINFKSVVSGNHLRIHYSNGSTSKQPKQCSLYVDGIFVKKLFFPGTGGWSNYSDINVNIPITASAKLQIDAADNTANSNNYCCNVDFIEVSNEVSNRYEAENAILTGAQVEPNANCSGGKAVGFFRDSGFNINFSSVVSGNHLRIHYSNGSGTTKQCSLYVNGLFVQKLSLPNTGDWPYYSDLTLNIPITGSVKIQINSEDNIANSNDWCCNVDYIEVLTQPAPVPAPLTSITVSGSIPALTVGETGYDLSNLTIEGKDQHSASYDIASLPITWAIASGETYGIISGNTLNPVSAGTGTITAAVGGITSNTVSFTVNAVPTPPTPPAASPSTPITSAPATPTTPTISNGTIEIKPEVKNGTAKETIGMGILSKIFEQVKEDENGVKTAVIKIKVISATTQYILELPKDVFATDKTHNTSKKIEIKTDLGTIVVPDTMFSGMEVEKAKQVAISIGQADLSNFGSDIKQKLKGKPVIEFNATLDGKTIEWKNNDAPVTISIDYKPTTDELKNPDGIVIWYIDGKGSIQPVPNTRYDAATGKVTFKTTCFGIYAVAYNLKAFSDLKNYNWAKSAIEMVASKGIMIGTDADKFSPGTNITRAEFIDALVKALGLTAKFENNFSDVKKTDSYYESVGIAKKLFITTGTGNSSFSPDAQISRQEMSVLVVKAMELAGKSLEEGATSELGKFDDKSQIAGYAIKALASLVKEGILVGGGNNLNPKGKLTRAQTAVIIYKIFNK</sequence>
<comment type="caution">
    <text evidence="5">The sequence shown here is derived from an EMBL/GenBank/DDBJ whole genome shotgun (WGS) entry which is preliminary data.</text>
</comment>
<dbReference type="Pfam" id="PF00395">
    <property type="entry name" value="SLH"/>
    <property type="match status" value="3"/>
</dbReference>
<name>S0FIT4_RUMCE</name>
<dbReference type="InterPro" id="IPR001119">
    <property type="entry name" value="SLH_dom"/>
</dbReference>
<dbReference type="PANTHER" id="PTHR36453">
    <property type="entry name" value="SECRETED PROTEIN-RELATED"/>
    <property type="match status" value="1"/>
</dbReference>
<dbReference type="InterPro" id="IPR008979">
    <property type="entry name" value="Galactose-bd-like_sf"/>
</dbReference>